<evidence type="ECO:0000313" key="8">
    <source>
        <dbReference type="EMBL" id="BBP45171.1"/>
    </source>
</evidence>
<keyword evidence="6" id="KW-0472">Membrane</keyword>
<feature type="transmembrane region" description="Helical" evidence="6">
    <location>
        <begin position="141"/>
        <end position="162"/>
    </location>
</feature>
<evidence type="ECO:0000256" key="6">
    <source>
        <dbReference type="SAM" id="Phobius"/>
    </source>
</evidence>
<dbReference type="InterPro" id="IPR003661">
    <property type="entry name" value="HisK_dim/P_dom"/>
</dbReference>
<evidence type="ECO:0000256" key="4">
    <source>
        <dbReference type="ARBA" id="ARBA00022679"/>
    </source>
</evidence>
<name>A0A6F8PSR8_9GAMM</name>
<evidence type="ECO:0000256" key="2">
    <source>
        <dbReference type="ARBA" id="ARBA00012438"/>
    </source>
</evidence>
<comment type="catalytic activity">
    <reaction evidence="1">
        <text>ATP + protein L-histidine = ADP + protein N-phospho-L-histidine.</text>
        <dbReference type="EC" id="2.7.13.3"/>
    </reaction>
</comment>
<dbReference type="GO" id="GO:0005886">
    <property type="term" value="C:plasma membrane"/>
    <property type="evidence" value="ECO:0007669"/>
    <property type="project" value="TreeGrafter"/>
</dbReference>
<proteinExistence type="predicted"/>
<dbReference type="PANTHER" id="PTHR45436:SF16">
    <property type="entry name" value="HISTIDINE KINASE"/>
    <property type="match status" value="1"/>
</dbReference>
<keyword evidence="3" id="KW-0597">Phosphoprotein</keyword>
<dbReference type="SMART" id="SM00388">
    <property type="entry name" value="HisKA"/>
    <property type="match status" value="1"/>
</dbReference>
<dbReference type="Proteomes" id="UP000501726">
    <property type="component" value="Chromosome"/>
</dbReference>
<evidence type="ECO:0000256" key="1">
    <source>
        <dbReference type="ARBA" id="ARBA00000085"/>
    </source>
</evidence>
<dbReference type="KEGG" id="tse:THMIRHAS_05440"/>
<dbReference type="InterPro" id="IPR036890">
    <property type="entry name" value="HATPase_C_sf"/>
</dbReference>
<dbReference type="Pfam" id="PF00512">
    <property type="entry name" value="HisKA"/>
    <property type="match status" value="1"/>
</dbReference>
<dbReference type="PANTHER" id="PTHR45436">
    <property type="entry name" value="SENSOR HISTIDINE KINASE YKOH"/>
    <property type="match status" value="1"/>
</dbReference>
<keyword evidence="9" id="KW-1185">Reference proteome</keyword>
<evidence type="ECO:0000259" key="7">
    <source>
        <dbReference type="SMART" id="SM00388"/>
    </source>
</evidence>
<dbReference type="InterPro" id="IPR050428">
    <property type="entry name" value="TCS_sensor_his_kinase"/>
</dbReference>
<evidence type="ECO:0000313" key="9">
    <source>
        <dbReference type="Proteomes" id="UP000501726"/>
    </source>
</evidence>
<dbReference type="InterPro" id="IPR036097">
    <property type="entry name" value="HisK_dim/P_sf"/>
</dbReference>
<keyword evidence="4" id="KW-0808">Transferase</keyword>
<dbReference type="Gene3D" id="1.10.287.130">
    <property type="match status" value="1"/>
</dbReference>
<dbReference type="SUPFAM" id="SSF55874">
    <property type="entry name" value="ATPase domain of HSP90 chaperone/DNA topoisomerase II/histidine kinase"/>
    <property type="match status" value="1"/>
</dbReference>
<evidence type="ECO:0000256" key="5">
    <source>
        <dbReference type="ARBA" id="ARBA00022777"/>
    </source>
</evidence>
<keyword evidence="6" id="KW-1133">Transmembrane helix</keyword>
<dbReference type="EC" id="2.7.13.3" evidence="2"/>
<evidence type="ECO:0000256" key="3">
    <source>
        <dbReference type="ARBA" id="ARBA00022553"/>
    </source>
</evidence>
<accession>A0A6F8PSR8</accession>
<sequence length="428" mass="49351">MAQKSSKLLTQLFLINGSLMALFIILFIVLVAFAEQELEQISLQHWIQAEAQQYEQDYLNYGIADSYPNRYQFDIYWQGLANRPQAPQWLQAFTVPGFYEVYVGTEDKHLLVRPDPSGQGVYYLVYKEGADDYLDTFEYKLHLFVALLGVVVLLMMLLYVHLTLSKVARPLKAVLQKIKQMAPDAPDFNVDAQYQELRQIEDALLNSKRQIADFFRRERDFSRFSAHEIRTPLMVLKGSAQILERLGQNDQRSLNAQRRIEKSCDEIALLTETFLLLGKQSIEAEAFSDCHVNPIVQTQIQVIRELFPGEILAYDLQEKESLRVAAPESFFLVLVRNLLKNAFSYSSGTVRIRIDQQGICVVNPCQADSAKLLRENRSYGYGLEIVERICQSLDWQFFYQQRPDEFYAEVVFQPLKIEADNQIAGGTH</sequence>
<dbReference type="RefSeq" id="WP_173270567.1">
    <property type="nucleotide sequence ID" value="NZ_AP021889.1"/>
</dbReference>
<dbReference type="SUPFAM" id="SSF47384">
    <property type="entry name" value="Homodimeric domain of signal transducing histidine kinase"/>
    <property type="match status" value="1"/>
</dbReference>
<dbReference type="AlphaFoldDB" id="A0A6F8PSR8"/>
<keyword evidence="6" id="KW-0812">Transmembrane</keyword>
<gene>
    <name evidence="8" type="ORF">THMIRHAS_05440</name>
</gene>
<keyword evidence="5 8" id="KW-0418">Kinase</keyword>
<feature type="transmembrane region" description="Helical" evidence="6">
    <location>
        <begin position="12"/>
        <end position="34"/>
    </location>
</feature>
<feature type="domain" description="Signal transduction histidine kinase dimerisation/phosphoacceptor" evidence="7">
    <location>
        <begin position="217"/>
        <end position="283"/>
    </location>
</feature>
<dbReference type="EMBL" id="AP021889">
    <property type="protein sequence ID" value="BBP45171.1"/>
    <property type="molecule type" value="Genomic_DNA"/>
</dbReference>
<dbReference type="GO" id="GO:0000155">
    <property type="term" value="F:phosphorelay sensor kinase activity"/>
    <property type="evidence" value="ECO:0007669"/>
    <property type="project" value="InterPro"/>
</dbReference>
<reference evidence="9" key="1">
    <citation type="submission" date="2019-11" db="EMBL/GenBank/DDBJ databases">
        <title>Isolation and characterization of two novel species in the genus Thiomicrorhabdus.</title>
        <authorList>
            <person name="Mochizuki J."/>
            <person name="Kojima H."/>
            <person name="Fukui M."/>
        </authorList>
    </citation>
    <scope>NUCLEOTIDE SEQUENCE [LARGE SCALE GENOMIC DNA]</scope>
    <source>
        <strain evidence="9">aks77</strain>
    </source>
</reference>
<organism evidence="8 9">
    <name type="scientific">Thiosulfatimonas sediminis</name>
    <dbReference type="NCBI Taxonomy" id="2675054"/>
    <lineage>
        <taxon>Bacteria</taxon>
        <taxon>Pseudomonadati</taxon>
        <taxon>Pseudomonadota</taxon>
        <taxon>Gammaproteobacteria</taxon>
        <taxon>Thiotrichales</taxon>
        <taxon>Piscirickettsiaceae</taxon>
        <taxon>Thiosulfatimonas</taxon>
    </lineage>
</organism>
<dbReference type="CDD" id="cd00082">
    <property type="entry name" value="HisKA"/>
    <property type="match status" value="1"/>
</dbReference>
<protein>
    <recommendedName>
        <fullName evidence="2">histidine kinase</fullName>
        <ecNumber evidence="2">2.7.13.3</ecNumber>
    </recommendedName>
</protein>